<dbReference type="Proteomes" id="UP000278673">
    <property type="component" value="Unassembled WGS sequence"/>
</dbReference>
<dbReference type="InterPro" id="IPR046335">
    <property type="entry name" value="LacI/GalR-like_sensor"/>
</dbReference>
<feature type="compositionally biased region" description="Pro residues" evidence="4">
    <location>
        <begin position="366"/>
        <end position="376"/>
    </location>
</feature>
<dbReference type="PROSITE" id="PS00356">
    <property type="entry name" value="HTH_LACI_1"/>
    <property type="match status" value="1"/>
</dbReference>
<evidence type="ECO:0000256" key="2">
    <source>
        <dbReference type="ARBA" id="ARBA00023125"/>
    </source>
</evidence>
<dbReference type="Gene3D" id="1.10.260.40">
    <property type="entry name" value="lambda repressor-like DNA-binding domains"/>
    <property type="match status" value="1"/>
</dbReference>
<dbReference type="CDD" id="cd06267">
    <property type="entry name" value="PBP1_LacI_sugar_binding-like"/>
    <property type="match status" value="1"/>
</dbReference>
<dbReference type="InterPro" id="IPR010982">
    <property type="entry name" value="Lambda_DNA-bd_dom_sf"/>
</dbReference>
<keyword evidence="2" id="KW-0238">DNA-binding</keyword>
<dbReference type="EMBL" id="RFFJ01000006">
    <property type="protein sequence ID" value="RMI45677.1"/>
    <property type="molecule type" value="Genomic_DNA"/>
</dbReference>
<dbReference type="Gene3D" id="3.40.50.2300">
    <property type="match status" value="2"/>
</dbReference>
<protein>
    <submittedName>
        <fullName evidence="6">LacI family transcriptional regulator</fullName>
    </submittedName>
</protein>
<feature type="region of interest" description="Disordered" evidence="4">
    <location>
        <begin position="361"/>
        <end position="388"/>
    </location>
</feature>
<evidence type="ECO:0000256" key="4">
    <source>
        <dbReference type="SAM" id="MobiDB-lite"/>
    </source>
</evidence>
<evidence type="ECO:0000313" key="7">
    <source>
        <dbReference type="Proteomes" id="UP000278673"/>
    </source>
</evidence>
<proteinExistence type="predicted"/>
<evidence type="ECO:0000313" key="6">
    <source>
        <dbReference type="EMBL" id="RMI45677.1"/>
    </source>
</evidence>
<evidence type="ECO:0000256" key="1">
    <source>
        <dbReference type="ARBA" id="ARBA00023015"/>
    </source>
</evidence>
<dbReference type="SMART" id="SM00354">
    <property type="entry name" value="HTH_LACI"/>
    <property type="match status" value="1"/>
</dbReference>
<evidence type="ECO:0000259" key="5">
    <source>
        <dbReference type="PROSITE" id="PS50932"/>
    </source>
</evidence>
<name>A0A3M2M7R6_9ACTN</name>
<feature type="compositionally biased region" description="Basic residues" evidence="4">
    <location>
        <begin position="1"/>
        <end position="20"/>
    </location>
</feature>
<dbReference type="SUPFAM" id="SSF47413">
    <property type="entry name" value="lambda repressor-like DNA-binding domains"/>
    <property type="match status" value="1"/>
</dbReference>
<dbReference type="AlphaFoldDB" id="A0A3M2M7R6"/>
<keyword evidence="1" id="KW-0805">Transcription regulation</keyword>
<dbReference type="Pfam" id="PF13377">
    <property type="entry name" value="Peripla_BP_3"/>
    <property type="match status" value="1"/>
</dbReference>
<dbReference type="PANTHER" id="PTHR30146:SF155">
    <property type="entry name" value="ALANINE RACEMASE"/>
    <property type="match status" value="1"/>
</dbReference>
<reference evidence="6 7" key="1">
    <citation type="submission" date="2018-10" db="EMBL/GenBank/DDBJ databases">
        <title>Isolation, diversity and antifungal activity of actinobacteria from wheat.</title>
        <authorList>
            <person name="Han C."/>
        </authorList>
    </citation>
    <scope>NUCLEOTIDE SEQUENCE [LARGE SCALE GENOMIC DNA]</scope>
    <source>
        <strain evidence="6 7">NEAU-YY642</strain>
    </source>
</reference>
<feature type="domain" description="HTH lacI-type" evidence="5">
    <location>
        <begin position="47"/>
        <end position="101"/>
    </location>
</feature>
<gene>
    <name evidence="6" type="ORF">EBN88_02820</name>
</gene>
<keyword evidence="3" id="KW-0804">Transcription</keyword>
<accession>A0A3M2M7R6</accession>
<dbReference type="InterPro" id="IPR000843">
    <property type="entry name" value="HTH_LacI"/>
</dbReference>
<dbReference type="GO" id="GO:0000976">
    <property type="term" value="F:transcription cis-regulatory region binding"/>
    <property type="evidence" value="ECO:0007669"/>
    <property type="project" value="TreeGrafter"/>
</dbReference>
<dbReference type="SUPFAM" id="SSF53822">
    <property type="entry name" value="Periplasmic binding protein-like I"/>
    <property type="match status" value="1"/>
</dbReference>
<evidence type="ECO:0000256" key="3">
    <source>
        <dbReference type="ARBA" id="ARBA00023163"/>
    </source>
</evidence>
<sequence length="388" mass="41892">MRRGRVSGRGSRRGPWSHRTGRTERAGRTGRLAAQQGPRRGKRSDKPTIADVAALAGVSVSAVSKVVNNRPGISPPTRQRVLDAAEKLRWSPSATAVALRGARTRAIGMVAGRAADVLAADPHFSVLISGIEAELAPADYGLLLHIVGEEPSAEERAYRRLAEERRVDGVILTESRIGDTRFELLRQLRLPAVLVGTPWQDDPVVSVRAGGEQDAGIREAVEHLADLGHRHIAYVSGPEDRVHTVFRRRVFEAALEERGLRPTRIVVSEFTADAAVRAVRRLLAEPERRPTAVLFANDTMAVAGMSAARRLGFDVPRDLSIVGYDDLPIGELVYPRLTTIGQDLVQLGRSAATAMFALLDGSPESAQPPPVRPPSLIPRESTGPAPGV</sequence>
<keyword evidence="7" id="KW-1185">Reference proteome</keyword>
<dbReference type="CDD" id="cd01392">
    <property type="entry name" value="HTH_LacI"/>
    <property type="match status" value="1"/>
</dbReference>
<organism evidence="6 7">
    <name type="scientific">Streptomyces triticirhizae</name>
    <dbReference type="NCBI Taxonomy" id="2483353"/>
    <lineage>
        <taxon>Bacteria</taxon>
        <taxon>Bacillati</taxon>
        <taxon>Actinomycetota</taxon>
        <taxon>Actinomycetes</taxon>
        <taxon>Kitasatosporales</taxon>
        <taxon>Streptomycetaceae</taxon>
        <taxon>Streptomyces</taxon>
    </lineage>
</organism>
<dbReference type="Pfam" id="PF00356">
    <property type="entry name" value="LacI"/>
    <property type="match status" value="1"/>
</dbReference>
<comment type="caution">
    <text evidence="6">The sequence shown here is derived from an EMBL/GenBank/DDBJ whole genome shotgun (WGS) entry which is preliminary data.</text>
</comment>
<dbReference type="GO" id="GO:0003700">
    <property type="term" value="F:DNA-binding transcription factor activity"/>
    <property type="evidence" value="ECO:0007669"/>
    <property type="project" value="TreeGrafter"/>
</dbReference>
<dbReference type="PROSITE" id="PS50932">
    <property type="entry name" value="HTH_LACI_2"/>
    <property type="match status" value="1"/>
</dbReference>
<feature type="region of interest" description="Disordered" evidence="4">
    <location>
        <begin position="1"/>
        <end position="46"/>
    </location>
</feature>
<dbReference type="InterPro" id="IPR028082">
    <property type="entry name" value="Peripla_BP_I"/>
</dbReference>
<dbReference type="PANTHER" id="PTHR30146">
    <property type="entry name" value="LACI-RELATED TRANSCRIPTIONAL REPRESSOR"/>
    <property type="match status" value="1"/>
</dbReference>